<dbReference type="Gene3D" id="1.20.1070.10">
    <property type="entry name" value="Rhodopsin 7-helix transmembrane proteins"/>
    <property type="match status" value="1"/>
</dbReference>
<dbReference type="PANTHER" id="PTHR38622">
    <property type="entry name" value="PROTEIN CBG07046"/>
    <property type="match status" value="1"/>
</dbReference>
<comment type="similarity">
    <text evidence="2 6">Belongs to the nematode receptor-like protein srg family.</text>
</comment>
<evidence type="ECO:0000256" key="4">
    <source>
        <dbReference type="ARBA" id="ARBA00022989"/>
    </source>
</evidence>
<dbReference type="GO" id="GO:0004888">
    <property type="term" value="F:transmembrane signaling receptor activity"/>
    <property type="evidence" value="ECO:0007669"/>
    <property type="project" value="InterPro"/>
</dbReference>
<evidence type="ECO:0000256" key="6">
    <source>
        <dbReference type="RuleBase" id="RU280813"/>
    </source>
</evidence>
<feature type="transmembrane region" description="Helical" evidence="6">
    <location>
        <begin position="124"/>
        <end position="149"/>
    </location>
</feature>
<proteinExistence type="inferred from homology"/>
<dbReference type="AlphaFoldDB" id="A0A7I4YTC9"/>
<dbReference type="PANTHER" id="PTHR38622:SF3">
    <property type="entry name" value="SERPENTINE RECEPTOR, CLASS T"/>
    <property type="match status" value="1"/>
</dbReference>
<feature type="domain" description="G-protein coupled receptors family 1 profile" evidence="7">
    <location>
        <begin position="25"/>
        <end position="294"/>
    </location>
</feature>
<comment type="subcellular location">
    <subcellularLocation>
        <location evidence="1">Membrane</location>
        <topology evidence="1">Multi-pass membrane protein</topology>
    </subcellularLocation>
</comment>
<keyword evidence="5 6" id="KW-0472">Membrane</keyword>
<sequence length="294" mass="33484">MLNFEGKPFIDVQLIISLIAITFYSYILYMMLTSKSMDLKSAFFRIYVVTGISDILGIIALEWVRAEMKSSFGPTYELLTRLAMTMTGINFVSHILGCLLMTLNRFTAVCYPHQYRSIWSTRNVCMFLIIAIIIAIIVHIEALTTHFLYESTADGGWTRVGRSGSIDRVRITSSALTIGYEAVSIVLISCTIYAMNKQLRESGHKLTQDMSLVFVTTINCILSILECIYDISSLFSFQSPVIEWITGQYAINLFLVMTTNAYSIIFLSYSLRQEIRQRWRKSSKIQSVTSLQVF</sequence>
<accession>A0A7I4YTC9</accession>
<dbReference type="OrthoDB" id="5874692at2759"/>
<feature type="transmembrane region" description="Helical" evidence="6">
    <location>
        <begin position="249"/>
        <end position="271"/>
    </location>
</feature>
<evidence type="ECO:0000256" key="1">
    <source>
        <dbReference type="ARBA" id="ARBA00004141"/>
    </source>
</evidence>
<reference evidence="9" key="1">
    <citation type="submission" date="2020-12" db="UniProtKB">
        <authorList>
            <consortium name="WormBaseParasite"/>
        </authorList>
    </citation>
    <scope>IDENTIFICATION</scope>
    <source>
        <strain evidence="9">MHco3</strain>
    </source>
</reference>
<dbReference type="PROSITE" id="PS50262">
    <property type="entry name" value="G_PROTEIN_RECEP_F1_2"/>
    <property type="match status" value="1"/>
</dbReference>
<feature type="transmembrane region" description="Helical" evidence="6">
    <location>
        <begin position="12"/>
        <end position="32"/>
    </location>
</feature>
<evidence type="ECO:0000256" key="5">
    <source>
        <dbReference type="ARBA" id="ARBA00023136"/>
    </source>
</evidence>
<feature type="transmembrane region" description="Helical" evidence="6">
    <location>
        <begin position="44"/>
        <end position="64"/>
    </location>
</feature>
<feature type="transmembrane region" description="Helical" evidence="6">
    <location>
        <begin position="84"/>
        <end position="103"/>
    </location>
</feature>
<dbReference type="GO" id="GO:0007606">
    <property type="term" value="P:sensory perception of chemical stimulus"/>
    <property type="evidence" value="ECO:0007669"/>
    <property type="project" value="UniProtKB-UniRule"/>
</dbReference>
<dbReference type="WBParaSite" id="HCON_00141850-00001">
    <property type="protein sequence ID" value="HCON_00141850-00001"/>
    <property type="gene ID" value="HCON_00141850"/>
</dbReference>
<protein>
    <recommendedName>
        <fullName evidence="6">Serpentine receptor class gamma</fullName>
    </recommendedName>
</protein>
<keyword evidence="8" id="KW-1185">Reference proteome</keyword>
<evidence type="ECO:0000313" key="8">
    <source>
        <dbReference type="Proteomes" id="UP000025227"/>
    </source>
</evidence>
<dbReference type="InterPro" id="IPR000609">
    <property type="entry name" value="7TM_GPCR_serpentine_rcpt_Srg"/>
</dbReference>
<feature type="transmembrane region" description="Helical" evidence="6">
    <location>
        <begin position="212"/>
        <end position="237"/>
    </location>
</feature>
<dbReference type="GO" id="GO:0016020">
    <property type="term" value="C:membrane"/>
    <property type="evidence" value="ECO:0007669"/>
    <property type="project" value="UniProtKB-SubCell"/>
</dbReference>
<organism evidence="8 9">
    <name type="scientific">Haemonchus contortus</name>
    <name type="common">Barber pole worm</name>
    <dbReference type="NCBI Taxonomy" id="6289"/>
    <lineage>
        <taxon>Eukaryota</taxon>
        <taxon>Metazoa</taxon>
        <taxon>Ecdysozoa</taxon>
        <taxon>Nematoda</taxon>
        <taxon>Chromadorea</taxon>
        <taxon>Rhabditida</taxon>
        <taxon>Rhabditina</taxon>
        <taxon>Rhabditomorpha</taxon>
        <taxon>Strongyloidea</taxon>
        <taxon>Trichostrongylidae</taxon>
        <taxon>Haemonchus</taxon>
    </lineage>
</organism>
<evidence type="ECO:0000256" key="2">
    <source>
        <dbReference type="ARBA" id="ARBA00005692"/>
    </source>
</evidence>
<evidence type="ECO:0000313" key="9">
    <source>
        <dbReference type="WBParaSite" id="HCON_00141850-00001"/>
    </source>
</evidence>
<evidence type="ECO:0000256" key="3">
    <source>
        <dbReference type="ARBA" id="ARBA00022692"/>
    </source>
</evidence>
<feature type="transmembrane region" description="Helical" evidence="6">
    <location>
        <begin position="169"/>
        <end position="192"/>
    </location>
</feature>
<name>A0A7I4YTC9_HAECO</name>
<dbReference type="InterPro" id="IPR017452">
    <property type="entry name" value="GPCR_Rhodpsn_7TM"/>
</dbReference>
<dbReference type="Pfam" id="PF02118">
    <property type="entry name" value="Srg"/>
    <property type="match status" value="1"/>
</dbReference>
<keyword evidence="4 6" id="KW-1133">Transmembrane helix</keyword>
<dbReference type="Proteomes" id="UP000025227">
    <property type="component" value="Unplaced"/>
</dbReference>
<keyword evidence="3 6" id="KW-0812">Transmembrane</keyword>
<evidence type="ECO:0000259" key="7">
    <source>
        <dbReference type="PROSITE" id="PS50262"/>
    </source>
</evidence>
<dbReference type="SUPFAM" id="SSF81321">
    <property type="entry name" value="Family A G protein-coupled receptor-like"/>
    <property type="match status" value="1"/>
</dbReference>